<gene>
    <name evidence="1" type="ORF">CWS20_11815</name>
</gene>
<evidence type="ECO:0000313" key="1">
    <source>
        <dbReference type="EMBL" id="PKG28846.1"/>
    </source>
</evidence>
<dbReference type="AlphaFoldDB" id="A0A2N0ZH74"/>
<dbReference type="Pfam" id="PF07997">
    <property type="entry name" value="DUF1694"/>
    <property type="match status" value="1"/>
</dbReference>
<dbReference type="EMBL" id="PISD01000023">
    <property type="protein sequence ID" value="PKG28846.1"/>
    <property type="molecule type" value="Genomic_DNA"/>
</dbReference>
<dbReference type="InterPro" id="IPR029064">
    <property type="entry name" value="Ribosomal_eL30-like_sf"/>
</dbReference>
<organism evidence="1 2">
    <name type="scientific">Cytobacillus horneckiae</name>
    <dbReference type="NCBI Taxonomy" id="549687"/>
    <lineage>
        <taxon>Bacteria</taxon>
        <taxon>Bacillati</taxon>
        <taxon>Bacillota</taxon>
        <taxon>Bacilli</taxon>
        <taxon>Bacillales</taxon>
        <taxon>Bacillaceae</taxon>
        <taxon>Cytobacillus</taxon>
    </lineage>
</organism>
<reference evidence="1 2" key="1">
    <citation type="journal article" date="2010" name="Int. J. Syst. Evol. Microbiol.">
        <title>Bacillus horneckiae sp. nov., isolated from a spacecraft-assembly clean room.</title>
        <authorList>
            <person name="Vaishampayan P."/>
            <person name="Probst A."/>
            <person name="Krishnamurthi S."/>
            <person name="Ghosh S."/>
            <person name="Osman S."/>
            <person name="McDowall A."/>
            <person name="Ruckmani A."/>
            <person name="Mayilraj S."/>
            <person name="Venkateswaran K."/>
        </authorList>
    </citation>
    <scope>NUCLEOTIDE SEQUENCE [LARGE SCALE GENOMIC DNA]</scope>
    <source>
        <strain evidence="2">1PO1SC</strain>
    </source>
</reference>
<dbReference type="InterPro" id="IPR012543">
    <property type="entry name" value="DUF1694"/>
</dbReference>
<dbReference type="SUPFAM" id="SSF160515">
    <property type="entry name" value="YueI-like"/>
    <property type="match status" value="1"/>
</dbReference>
<keyword evidence="2" id="KW-1185">Reference proteome</keyword>
<evidence type="ECO:0000313" key="2">
    <source>
        <dbReference type="Proteomes" id="UP000233343"/>
    </source>
</evidence>
<dbReference type="PIRSF" id="PIRSF034303">
    <property type="entry name" value="DUF1694"/>
    <property type="match status" value="1"/>
</dbReference>
<sequence>MTEKIDEYLKQGIYGQKQTKPDERRRYLGTLRERTVIVLTQPQVRKQGVMSEVEAAIKQNQKARLYLNGHMGYEDISKYSKIATIHHVEYTIVTNKDYNSELGLVLAYDHAIDKEEVYVKDEKPKIEEAEQKKGVLSFIKKVLKRG</sequence>
<proteinExistence type="predicted"/>
<accession>A0A2N0ZH74</accession>
<comment type="caution">
    <text evidence="1">The sequence shown here is derived from an EMBL/GenBank/DDBJ whole genome shotgun (WGS) entry which is preliminary data.</text>
</comment>
<dbReference type="RefSeq" id="WP_066193175.1">
    <property type="nucleotide sequence ID" value="NZ_JAFDQP010000024.1"/>
</dbReference>
<dbReference type="Proteomes" id="UP000233343">
    <property type="component" value="Unassembled WGS sequence"/>
</dbReference>
<dbReference type="Gene3D" id="3.30.1330.30">
    <property type="match status" value="1"/>
</dbReference>
<protein>
    <submittedName>
        <fullName evidence="1">DUF1694 domain-containing protein</fullName>
    </submittedName>
</protein>
<name>A0A2N0ZH74_9BACI</name>